<protein>
    <submittedName>
        <fullName evidence="10">L,D-transpeptidase</fullName>
    </submittedName>
</protein>
<dbReference type="Gene3D" id="2.60.40.1080">
    <property type="match status" value="1"/>
</dbReference>
<keyword evidence="11" id="KW-1185">Reference proteome</keyword>
<dbReference type="PANTHER" id="PTHR30582">
    <property type="entry name" value="L,D-TRANSPEPTIDASE"/>
    <property type="match status" value="1"/>
</dbReference>
<feature type="chain" id="PRO_5020628883" evidence="8">
    <location>
        <begin position="29"/>
        <end position="360"/>
    </location>
</feature>
<evidence type="ECO:0000259" key="9">
    <source>
        <dbReference type="PROSITE" id="PS52029"/>
    </source>
</evidence>
<evidence type="ECO:0000256" key="3">
    <source>
        <dbReference type="ARBA" id="ARBA00022729"/>
    </source>
</evidence>
<dbReference type="GO" id="GO:0008360">
    <property type="term" value="P:regulation of cell shape"/>
    <property type="evidence" value="ECO:0007669"/>
    <property type="project" value="UniProtKB-UniRule"/>
</dbReference>
<dbReference type="InterPro" id="IPR025987">
    <property type="entry name" value="GW_dom"/>
</dbReference>
<proteinExistence type="predicted"/>
<dbReference type="InterPro" id="IPR038200">
    <property type="entry name" value="GW_dom_sf"/>
</dbReference>
<dbReference type="GO" id="GO:0018104">
    <property type="term" value="P:peptidoglycan-protein cross-linking"/>
    <property type="evidence" value="ECO:0007669"/>
    <property type="project" value="TreeGrafter"/>
</dbReference>
<dbReference type="Pfam" id="PF03734">
    <property type="entry name" value="YkuD"/>
    <property type="match status" value="1"/>
</dbReference>
<evidence type="ECO:0000256" key="2">
    <source>
        <dbReference type="ARBA" id="ARBA00022679"/>
    </source>
</evidence>
<dbReference type="GO" id="GO:0071555">
    <property type="term" value="P:cell wall organization"/>
    <property type="evidence" value="ECO:0007669"/>
    <property type="project" value="UniProtKB-UniRule"/>
</dbReference>
<keyword evidence="4 7" id="KW-0133">Cell shape</keyword>
<dbReference type="Proteomes" id="UP000292886">
    <property type="component" value="Chromosome"/>
</dbReference>
<dbReference type="SUPFAM" id="SSF141523">
    <property type="entry name" value="L,D-transpeptidase catalytic domain-like"/>
    <property type="match status" value="1"/>
</dbReference>
<feature type="signal peptide" evidence="8">
    <location>
        <begin position="1"/>
        <end position="28"/>
    </location>
</feature>
<dbReference type="GO" id="GO:0005576">
    <property type="term" value="C:extracellular region"/>
    <property type="evidence" value="ECO:0007669"/>
    <property type="project" value="TreeGrafter"/>
</dbReference>
<dbReference type="RefSeq" id="WP_133362894.1">
    <property type="nucleotide sequence ID" value="NZ_CP037940.1"/>
</dbReference>
<evidence type="ECO:0000256" key="6">
    <source>
        <dbReference type="ARBA" id="ARBA00023316"/>
    </source>
</evidence>
<dbReference type="PROSITE" id="PS52029">
    <property type="entry name" value="LD_TPASE"/>
    <property type="match status" value="1"/>
</dbReference>
<reference evidence="11" key="1">
    <citation type="submission" date="2019-03" db="EMBL/GenBank/DDBJ databases">
        <title>Weissella sp. 26KH-42 Genome sequencing.</title>
        <authorList>
            <person name="Heo J."/>
            <person name="Kim S.-J."/>
            <person name="Kim J.-S."/>
            <person name="Hong S.-B."/>
            <person name="Kwon S.-W."/>
        </authorList>
    </citation>
    <scope>NUCLEOTIDE SEQUENCE [LARGE SCALE GENOMIC DNA]</scope>
    <source>
        <strain evidence="11">26KH-42</strain>
    </source>
</reference>
<dbReference type="Gene3D" id="2.30.30.170">
    <property type="match status" value="1"/>
</dbReference>
<keyword evidence="6 7" id="KW-0961">Cell wall biogenesis/degradation</keyword>
<keyword evidence="5 7" id="KW-0573">Peptidoglycan synthesis</keyword>
<evidence type="ECO:0000256" key="8">
    <source>
        <dbReference type="SAM" id="SignalP"/>
    </source>
</evidence>
<sequence length="360" mass="39232">MKAKLIVRSFVSLMCLATLGMTVTTAHAAVTGETSATTTRKVKETPPAESAKPVVKLTNLRKFMYVGQYNRFKATINKDSGLKIAKYRVSSSNPKVLKVSNGLLTRGMKLGVARVTVKMTLSNKQIVTQRFSVRVVAPVMSTAKASGYRIVKSSANVWTKPYYKAQQNKHADASKNVQGYMVKLSQKATTVDNKVYYQVALPGSGQKVGWVPASGLKPAGQYWRNATGGKTINVKKTKNLNVEVSVAKQRVYLKSGNKIVYTMLCSTGAYATPTVLGHFKLSSGGSYFWGGNGGAKYWRAFAPGGYYFHSIPTTSANGAYGTQYGNQLGHRASHGCIRLSVADSIWFYKNMPNGTKVYVH</sequence>
<feature type="domain" description="L,D-TPase catalytic" evidence="9">
    <location>
        <begin position="240"/>
        <end position="360"/>
    </location>
</feature>
<dbReference type="PANTHER" id="PTHR30582:SF2">
    <property type="entry name" value="L,D-TRANSPEPTIDASE YCIB-RELATED"/>
    <property type="match status" value="1"/>
</dbReference>
<dbReference type="AlphaFoldDB" id="A0A4V1AIK4"/>
<evidence type="ECO:0000256" key="4">
    <source>
        <dbReference type="ARBA" id="ARBA00022960"/>
    </source>
</evidence>
<dbReference type="SUPFAM" id="SSF82057">
    <property type="entry name" value="Prokaryotic SH3-related domain"/>
    <property type="match status" value="1"/>
</dbReference>
<gene>
    <name evidence="10" type="ORF">EQG49_04710</name>
</gene>
<dbReference type="EMBL" id="CP037940">
    <property type="protein sequence ID" value="QBO35815.1"/>
    <property type="molecule type" value="Genomic_DNA"/>
</dbReference>
<accession>A0A4V1AIK4</accession>
<dbReference type="KEGG" id="wei:EQG49_04710"/>
<dbReference type="CDD" id="cd16913">
    <property type="entry name" value="YkuD_like"/>
    <property type="match status" value="1"/>
</dbReference>
<organism evidence="10 11">
    <name type="scientific">Periweissella cryptocerci</name>
    <dbReference type="NCBI Taxonomy" id="2506420"/>
    <lineage>
        <taxon>Bacteria</taxon>
        <taxon>Bacillati</taxon>
        <taxon>Bacillota</taxon>
        <taxon>Bacilli</taxon>
        <taxon>Lactobacillales</taxon>
        <taxon>Lactobacillaceae</taxon>
        <taxon>Periweissella</taxon>
    </lineage>
</organism>
<dbReference type="InterPro" id="IPR005490">
    <property type="entry name" value="LD_TPept_cat_dom"/>
</dbReference>
<name>A0A4V1AIK4_9LACO</name>
<dbReference type="InterPro" id="IPR038063">
    <property type="entry name" value="Transpep_catalytic_dom"/>
</dbReference>
<dbReference type="GO" id="GO:0016740">
    <property type="term" value="F:transferase activity"/>
    <property type="evidence" value="ECO:0007669"/>
    <property type="project" value="UniProtKB-KW"/>
</dbReference>
<dbReference type="OrthoDB" id="177750at2"/>
<feature type="active site" description="Nucleophile" evidence="7">
    <location>
        <position position="336"/>
    </location>
</feature>
<dbReference type="Gene3D" id="2.40.440.10">
    <property type="entry name" value="L,D-transpeptidase catalytic domain-like"/>
    <property type="match status" value="1"/>
</dbReference>
<dbReference type="InterPro" id="IPR050979">
    <property type="entry name" value="LD-transpeptidase"/>
</dbReference>
<evidence type="ECO:0000313" key="10">
    <source>
        <dbReference type="EMBL" id="QBO35815.1"/>
    </source>
</evidence>
<keyword evidence="2" id="KW-0808">Transferase</keyword>
<comment type="pathway">
    <text evidence="1 7">Cell wall biogenesis; peptidoglycan biosynthesis.</text>
</comment>
<evidence type="ECO:0000256" key="1">
    <source>
        <dbReference type="ARBA" id="ARBA00004752"/>
    </source>
</evidence>
<dbReference type="UniPathway" id="UPA00219"/>
<feature type="active site" description="Proton donor/acceptor" evidence="7">
    <location>
        <position position="309"/>
    </location>
</feature>
<evidence type="ECO:0000313" key="11">
    <source>
        <dbReference type="Proteomes" id="UP000292886"/>
    </source>
</evidence>
<evidence type="ECO:0000256" key="7">
    <source>
        <dbReference type="PROSITE-ProRule" id="PRU01373"/>
    </source>
</evidence>
<evidence type="ECO:0000256" key="5">
    <source>
        <dbReference type="ARBA" id="ARBA00022984"/>
    </source>
</evidence>
<dbReference type="GO" id="GO:0071972">
    <property type="term" value="F:peptidoglycan L,D-transpeptidase activity"/>
    <property type="evidence" value="ECO:0007669"/>
    <property type="project" value="TreeGrafter"/>
</dbReference>
<dbReference type="Pfam" id="PF13457">
    <property type="entry name" value="GW"/>
    <property type="match status" value="1"/>
</dbReference>
<keyword evidence="3 8" id="KW-0732">Signal</keyword>